<dbReference type="InterPro" id="IPR038261">
    <property type="entry name" value="GPP34-like_sf"/>
</dbReference>
<evidence type="ECO:0000256" key="1">
    <source>
        <dbReference type="ARBA" id="ARBA00004255"/>
    </source>
</evidence>
<dbReference type="EMBL" id="JAMTCO010000013">
    <property type="protein sequence ID" value="MCP2272725.1"/>
    <property type="molecule type" value="Genomic_DNA"/>
</dbReference>
<proteinExistence type="predicted"/>
<evidence type="ECO:0000256" key="2">
    <source>
        <dbReference type="ARBA" id="ARBA00023034"/>
    </source>
</evidence>
<evidence type="ECO:0000313" key="6">
    <source>
        <dbReference type="Proteomes" id="UP001205185"/>
    </source>
</evidence>
<dbReference type="Proteomes" id="UP001205185">
    <property type="component" value="Unassembled WGS sequence"/>
</dbReference>
<keyword evidence="4" id="KW-0472">Membrane</keyword>
<evidence type="ECO:0000256" key="3">
    <source>
        <dbReference type="ARBA" id="ARBA00023121"/>
    </source>
</evidence>
<organism evidence="5 6">
    <name type="scientific">Actinokineospora diospyrosa</name>
    <dbReference type="NCBI Taxonomy" id="103728"/>
    <lineage>
        <taxon>Bacteria</taxon>
        <taxon>Bacillati</taxon>
        <taxon>Actinomycetota</taxon>
        <taxon>Actinomycetes</taxon>
        <taxon>Pseudonocardiales</taxon>
        <taxon>Pseudonocardiaceae</taxon>
        <taxon>Actinokineospora</taxon>
    </lineage>
</organism>
<evidence type="ECO:0000256" key="4">
    <source>
        <dbReference type="ARBA" id="ARBA00023136"/>
    </source>
</evidence>
<protein>
    <submittedName>
        <fullName evidence="5">Golgi phosphoprotein 3 (GPP34)</fullName>
    </submittedName>
</protein>
<gene>
    <name evidence="5" type="ORF">LV75_005251</name>
</gene>
<reference evidence="5 6" key="1">
    <citation type="submission" date="2022-06" db="EMBL/GenBank/DDBJ databases">
        <title>Genomic Encyclopedia of Archaeal and Bacterial Type Strains, Phase II (KMG-II): from individual species to whole genera.</title>
        <authorList>
            <person name="Goeker M."/>
        </authorList>
    </citation>
    <scope>NUCLEOTIDE SEQUENCE [LARGE SCALE GENOMIC DNA]</scope>
    <source>
        <strain evidence="5 6">DSM 44255</strain>
    </source>
</reference>
<comment type="subcellular location">
    <subcellularLocation>
        <location evidence="1">Golgi apparatus membrane</location>
        <topology evidence="1">Peripheral membrane protein</topology>
        <orientation evidence="1">Cytoplasmic side</orientation>
    </subcellularLocation>
</comment>
<evidence type="ECO:0000313" key="5">
    <source>
        <dbReference type="EMBL" id="MCP2272725.1"/>
    </source>
</evidence>
<dbReference type="InterPro" id="IPR008628">
    <property type="entry name" value="GPP34-like"/>
</dbReference>
<dbReference type="Pfam" id="PF05719">
    <property type="entry name" value="GPP34"/>
    <property type="match status" value="1"/>
</dbReference>
<accession>A0ABT1IJ93</accession>
<dbReference type="Gene3D" id="1.10.3630.10">
    <property type="entry name" value="yeast vps74-n-term truncation variant domain like"/>
    <property type="match status" value="1"/>
</dbReference>
<name>A0ABT1IJ93_9PSEU</name>
<keyword evidence="3" id="KW-0446">Lipid-binding</keyword>
<keyword evidence="6" id="KW-1185">Reference proteome</keyword>
<sequence length="228" mass="24781">MGPVPSVTAPQYGKAKPALLLADEFFLCGLDDMTGEQRLEPQALAVGLAAAVLGELMLSRHMIIEDGLLRVADVPAADELQERVRAWARKDHSVEAAKDWIMVLVARDIAELVKHRMLASGKVVRTTRRRLLRKPLELYVPPSLSTAAAAGVRIAGNLSVPRPLSTADLLLAGLLRATGRDREILSHCEPGVHEELERQIRTNLWPSAVALIDNATEVLVTAAVTPLF</sequence>
<comment type="caution">
    <text evidence="5">The sequence shown here is derived from an EMBL/GenBank/DDBJ whole genome shotgun (WGS) entry which is preliminary data.</text>
</comment>
<keyword evidence="2" id="KW-0333">Golgi apparatus</keyword>